<evidence type="ECO:0000313" key="3">
    <source>
        <dbReference type="Proteomes" id="UP000429644"/>
    </source>
</evidence>
<keyword evidence="3" id="KW-1185">Reference proteome</keyword>
<reference evidence="2 3" key="1">
    <citation type="submission" date="2019-10" db="EMBL/GenBank/DDBJ databases">
        <title>Georgenia wutianyii sp. nov. and Georgenia yuyongxinii sp. nov. isolated from plateau pika (Ochotona curzoniae) in the Qinghai-Tibet plateau of China.</title>
        <authorList>
            <person name="Tian Z."/>
        </authorList>
    </citation>
    <scope>NUCLEOTIDE SEQUENCE [LARGE SCALE GENOMIC DNA]</scope>
    <source>
        <strain evidence="2 3">JCM 15130</strain>
    </source>
</reference>
<feature type="compositionally biased region" description="Basic residues" evidence="1">
    <location>
        <begin position="1"/>
        <end position="29"/>
    </location>
</feature>
<proteinExistence type="predicted"/>
<dbReference type="EMBL" id="WHPD01001475">
    <property type="protein sequence ID" value="MPV88366.1"/>
    <property type="molecule type" value="Genomic_DNA"/>
</dbReference>
<feature type="region of interest" description="Disordered" evidence="1">
    <location>
        <begin position="1"/>
        <end position="46"/>
    </location>
</feature>
<sequence length="98" mass="10054">MVHDRRPRRHPAPAARRRGRRARAARPGRGRPGQPRAGAPGGRPVDVLGLRRHRALPAAGGGGVGVRGPDAVELGGAARRLRGVARHAGPGLAGVDGV</sequence>
<organism evidence="2 3">
    <name type="scientific">Georgenia ruanii</name>
    <dbReference type="NCBI Taxonomy" id="348442"/>
    <lineage>
        <taxon>Bacteria</taxon>
        <taxon>Bacillati</taxon>
        <taxon>Actinomycetota</taxon>
        <taxon>Actinomycetes</taxon>
        <taxon>Micrococcales</taxon>
        <taxon>Bogoriellaceae</taxon>
        <taxon>Georgenia</taxon>
    </lineage>
</organism>
<gene>
    <name evidence="2" type="ORF">GB882_06770</name>
</gene>
<dbReference type="Proteomes" id="UP000429644">
    <property type="component" value="Unassembled WGS sequence"/>
</dbReference>
<dbReference type="AlphaFoldDB" id="A0A7J9UUS9"/>
<evidence type="ECO:0000256" key="1">
    <source>
        <dbReference type="SAM" id="MobiDB-lite"/>
    </source>
</evidence>
<protein>
    <submittedName>
        <fullName evidence="2">Uncharacterized protein</fullName>
    </submittedName>
</protein>
<feature type="compositionally biased region" description="Low complexity" evidence="1">
    <location>
        <begin position="32"/>
        <end position="44"/>
    </location>
</feature>
<accession>A0A7J9UUS9</accession>
<feature type="non-terminal residue" evidence="2">
    <location>
        <position position="98"/>
    </location>
</feature>
<name>A0A7J9UUS9_9MICO</name>
<evidence type="ECO:0000313" key="2">
    <source>
        <dbReference type="EMBL" id="MPV88366.1"/>
    </source>
</evidence>
<comment type="caution">
    <text evidence="2">The sequence shown here is derived from an EMBL/GenBank/DDBJ whole genome shotgun (WGS) entry which is preliminary data.</text>
</comment>